<protein>
    <submittedName>
        <fullName evidence="6">Amino acid ABC transporter permease</fullName>
    </submittedName>
</protein>
<evidence type="ECO:0000256" key="4">
    <source>
        <dbReference type="ARBA" id="ARBA00023136"/>
    </source>
</evidence>
<gene>
    <name evidence="6" type="ORF">CYJ70_06935</name>
</gene>
<proteinExistence type="predicted"/>
<feature type="transmembrane region" description="Helical" evidence="5">
    <location>
        <begin position="58"/>
        <end position="85"/>
    </location>
</feature>
<sequence length="95" mass="10462">MSAKNNNNERILPVKKPGHIISGIIVAILACALVYSIATNPRFEWAIVWKYIFNENVLAGIGWTLLLTLLSMVIAIVLAVCLAMMRKSVNPVLRG</sequence>
<comment type="caution">
    <text evidence="6">The sequence shown here is derived from an EMBL/GenBank/DDBJ whole genome shotgun (WGS) entry which is preliminary data.</text>
</comment>
<dbReference type="Gene3D" id="1.10.3720.10">
    <property type="entry name" value="MetI-like"/>
    <property type="match status" value="1"/>
</dbReference>
<dbReference type="InterPro" id="IPR035906">
    <property type="entry name" value="MetI-like_sf"/>
</dbReference>
<feature type="transmembrane region" description="Helical" evidence="5">
    <location>
        <begin position="20"/>
        <end position="38"/>
    </location>
</feature>
<keyword evidence="2 5" id="KW-0812">Transmembrane</keyword>
<organism evidence="6 7">
    <name type="scientific">Gardnerella pickettii</name>
    <dbReference type="NCBI Taxonomy" id="2914924"/>
    <lineage>
        <taxon>Bacteria</taxon>
        <taxon>Bacillati</taxon>
        <taxon>Actinomycetota</taxon>
        <taxon>Actinomycetes</taxon>
        <taxon>Bifidobacteriales</taxon>
        <taxon>Bifidobacteriaceae</taxon>
        <taxon>Gardnerella</taxon>
    </lineage>
</organism>
<evidence type="ECO:0000256" key="1">
    <source>
        <dbReference type="ARBA" id="ARBA00004141"/>
    </source>
</evidence>
<keyword evidence="3 5" id="KW-1133">Transmembrane helix</keyword>
<name>A0ABX4SHA2_9BIFI</name>
<feature type="non-terminal residue" evidence="6">
    <location>
        <position position="95"/>
    </location>
</feature>
<comment type="subcellular location">
    <subcellularLocation>
        <location evidence="1">Membrane</location>
        <topology evidence="1">Multi-pass membrane protein</topology>
    </subcellularLocation>
</comment>
<evidence type="ECO:0000256" key="2">
    <source>
        <dbReference type="ARBA" id="ARBA00022692"/>
    </source>
</evidence>
<keyword evidence="7" id="KW-1185">Reference proteome</keyword>
<keyword evidence="4 5" id="KW-0472">Membrane</keyword>
<evidence type="ECO:0000256" key="5">
    <source>
        <dbReference type="SAM" id="Phobius"/>
    </source>
</evidence>
<evidence type="ECO:0000313" key="6">
    <source>
        <dbReference type="EMBL" id="PKZ52635.1"/>
    </source>
</evidence>
<dbReference type="EMBL" id="PKJE01000010">
    <property type="protein sequence ID" value="PKZ52635.1"/>
    <property type="molecule type" value="Genomic_DNA"/>
</dbReference>
<dbReference type="Proteomes" id="UP000234904">
    <property type="component" value="Unassembled WGS sequence"/>
</dbReference>
<dbReference type="SUPFAM" id="SSF161098">
    <property type="entry name" value="MetI-like"/>
    <property type="match status" value="1"/>
</dbReference>
<accession>A0ABX4SHA2</accession>
<reference evidence="6 7" key="1">
    <citation type="submission" date="2017-12" db="EMBL/GenBank/DDBJ databases">
        <title>Phylogenetic diversity of female urinary microbiome.</title>
        <authorList>
            <person name="Thomas-White K."/>
            <person name="Wolfe A.J."/>
        </authorList>
    </citation>
    <scope>NUCLEOTIDE SEQUENCE [LARGE SCALE GENOMIC DNA]</scope>
    <source>
        <strain evidence="6 7">UMB0833</strain>
    </source>
</reference>
<evidence type="ECO:0000256" key="3">
    <source>
        <dbReference type="ARBA" id="ARBA00022989"/>
    </source>
</evidence>
<evidence type="ECO:0000313" key="7">
    <source>
        <dbReference type="Proteomes" id="UP000234904"/>
    </source>
</evidence>
<dbReference type="PROSITE" id="PS51257">
    <property type="entry name" value="PROKAR_LIPOPROTEIN"/>
    <property type="match status" value="1"/>
</dbReference>